<gene>
    <name evidence="4" type="ORF">M0R45_007268</name>
</gene>
<dbReference type="Proteomes" id="UP001457282">
    <property type="component" value="Unassembled WGS sequence"/>
</dbReference>
<feature type="transmembrane region" description="Helical" evidence="2">
    <location>
        <begin position="262"/>
        <end position="286"/>
    </location>
</feature>
<dbReference type="PANTHER" id="PTHR46826">
    <property type="match status" value="1"/>
</dbReference>
<name>A0AAW1Y070_RUBAR</name>
<dbReference type="Pfam" id="PF09335">
    <property type="entry name" value="VTT_dom"/>
    <property type="match status" value="1"/>
</dbReference>
<feature type="compositionally biased region" description="Basic and acidic residues" evidence="1">
    <location>
        <begin position="76"/>
        <end position="85"/>
    </location>
</feature>
<keyword evidence="2" id="KW-0472">Membrane</keyword>
<protein>
    <recommendedName>
        <fullName evidence="3">VTT domain-containing protein</fullName>
    </recommendedName>
</protein>
<feature type="region of interest" description="Disordered" evidence="1">
    <location>
        <begin position="49"/>
        <end position="98"/>
    </location>
</feature>
<evidence type="ECO:0000256" key="2">
    <source>
        <dbReference type="SAM" id="Phobius"/>
    </source>
</evidence>
<feature type="transmembrane region" description="Helical" evidence="2">
    <location>
        <begin position="306"/>
        <end position="324"/>
    </location>
</feature>
<keyword evidence="2" id="KW-1133">Transmembrane helix</keyword>
<feature type="transmembrane region" description="Helical" evidence="2">
    <location>
        <begin position="103"/>
        <end position="129"/>
    </location>
</feature>
<feature type="domain" description="VTT" evidence="3">
    <location>
        <begin position="167"/>
        <end position="285"/>
    </location>
</feature>
<evidence type="ECO:0000259" key="3">
    <source>
        <dbReference type="Pfam" id="PF09335"/>
    </source>
</evidence>
<reference evidence="4 5" key="1">
    <citation type="journal article" date="2023" name="G3 (Bethesda)">
        <title>A chromosome-length genome assembly and annotation of blackberry (Rubus argutus, cv. 'Hillquist').</title>
        <authorList>
            <person name="Bruna T."/>
            <person name="Aryal R."/>
            <person name="Dudchenko O."/>
            <person name="Sargent D.J."/>
            <person name="Mead D."/>
            <person name="Buti M."/>
            <person name="Cavallini A."/>
            <person name="Hytonen T."/>
            <person name="Andres J."/>
            <person name="Pham M."/>
            <person name="Weisz D."/>
            <person name="Mascagni F."/>
            <person name="Usai G."/>
            <person name="Natali L."/>
            <person name="Bassil N."/>
            <person name="Fernandez G.E."/>
            <person name="Lomsadze A."/>
            <person name="Armour M."/>
            <person name="Olukolu B."/>
            <person name="Poorten T."/>
            <person name="Britton C."/>
            <person name="Davik J."/>
            <person name="Ashrafi H."/>
            <person name="Aiden E.L."/>
            <person name="Borodovsky M."/>
            <person name="Worthington M."/>
        </authorList>
    </citation>
    <scope>NUCLEOTIDE SEQUENCE [LARGE SCALE GENOMIC DNA]</scope>
    <source>
        <strain evidence="4">PI 553951</strain>
    </source>
</reference>
<dbReference type="InterPro" id="IPR032816">
    <property type="entry name" value="VTT_dom"/>
</dbReference>
<comment type="caution">
    <text evidence="4">The sequence shown here is derived from an EMBL/GenBank/DDBJ whole genome shotgun (WGS) entry which is preliminary data.</text>
</comment>
<dbReference type="AlphaFoldDB" id="A0AAW1Y070"/>
<organism evidence="4 5">
    <name type="scientific">Rubus argutus</name>
    <name type="common">Southern blackberry</name>
    <dbReference type="NCBI Taxonomy" id="59490"/>
    <lineage>
        <taxon>Eukaryota</taxon>
        <taxon>Viridiplantae</taxon>
        <taxon>Streptophyta</taxon>
        <taxon>Embryophyta</taxon>
        <taxon>Tracheophyta</taxon>
        <taxon>Spermatophyta</taxon>
        <taxon>Magnoliopsida</taxon>
        <taxon>eudicotyledons</taxon>
        <taxon>Gunneridae</taxon>
        <taxon>Pentapetalae</taxon>
        <taxon>rosids</taxon>
        <taxon>fabids</taxon>
        <taxon>Rosales</taxon>
        <taxon>Rosaceae</taxon>
        <taxon>Rosoideae</taxon>
        <taxon>Rosoideae incertae sedis</taxon>
        <taxon>Rubus</taxon>
    </lineage>
</organism>
<dbReference type="InterPro" id="IPR053240">
    <property type="entry name" value="VTT_domain"/>
</dbReference>
<evidence type="ECO:0000256" key="1">
    <source>
        <dbReference type="SAM" id="MobiDB-lite"/>
    </source>
</evidence>
<evidence type="ECO:0000313" key="5">
    <source>
        <dbReference type="Proteomes" id="UP001457282"/>
    </source>
</evidence>
<proteinExistence type="predicted"/>
<dbReference type="PANTHER" id="PTHR46826:SF1">
    <property type="entry name" value="TVP38_TMEM64 FAMILY MEMBRANE PROTEIN YDJX"/>
    <property type="match status" value="1"/>
</dbReference>
<keyword evidence="5" id="KW-1185">Reference proteome</keyword>
<feature type="transmembrane region" description="Helical" evidence="2">
    <location>
        <begin position="150"/>
        <end position="170"/>
    </location>
</feature>
<feature type="transmembrane region" description="Helical" evidence="2">
    <location>
        <begin position="176"/>
        <end position="204"/>
    </location>
</feature>
<accession>A0AAW1Y070</accession>
<keyword evidence="2" id="KW-0812">Transmembrane</keyword>
<evidence type="ECO:0000313" key="4">
    <source>
        <dbReference type="EMBL" id="KAK9941565.1"/>
    </source>
</evidence>
<sequence>MRTLLTLRPPPSPPCLSSFSSSHPCLLLGFRPNHRFHFLTPCSSLKQTKKKSLQKTATRPPSAPPQSLKWLFSSPKTDEGGEIEKTGPSGGGGDDGDEDEGGFALTGSVLAGLFLVGLVGGFGAVGYVYKDQINAFLNQFSTLIEGYGPVGYALFVAVYAGLEILAIPAVPLTMSAGLLFGTVIGSILVSISGTVAASVAFLIARYFARERILKMVEGNKKFIAIDKAIGENSFRVVTLLRLSPLLPFSLGNYLYGLTSVKFVPYVLGSWLGMLPGTWAYVSAGAFGRAIIQEESDVGLPGGNGQLLTLAAGLLVTALAAAYVTRLAKDAVKDID</sequence>
<dbReference type="EMBL" id="JBEDUW010000002">
    <property type="protein sequence ID" value="KAK9941565.1"/>
    <property type="molecule type" value="Genomic_DNA"/>
</dbReference>